<dbReference type="EMBL" id="BT084125">
    <property type="protein sequence ID" value="ACR34478.1"/>
    <property type="molecule type" value="mRNA"/>
</dbReference>
<organism evidence="1">
    <name type="scientific">Zea mays</name>
    <name type="common">Maize</name>
    <dbReference type="NCBI Taxonomy" id="4577"/>
    <lineage>
        <taxon>Eukaryota</taxon>
        <taxon>Viridiplantae</taxon>
        <taxon>Streptophyta</taxon>
        <taxon>Embryophyta</taxon>
        <taxon>Tracheophyta</taxon>
        <taxon>Spermatophyta</taxon>
        <taxon>Magnoliopsida</taxon>
        <taxon>Liliopsida</taxon>
        <taxon>Poales</taxon>
        <taxon>Poaceae</taxon>
        <taxon>PACMAD clade</taxon>
        <taxon>Panicoideae</taxon>
        <taxon>Andropogonodae</taxon>
        <taxon>Andropogoneae</taxon>
        <taxon>Tripsacinae</taxon>
        <taxon>Zea</taxon>
    </lineage>
</organism>
<dbReference type="AlphaFoldDB" id="C4IZX8"/>
<reference evidence="1" key="1">
    <citation type="journal article" date="2009" name="PLoS Genet.">
        <title>Sequencing, mapping, and analysis of 27,455 maize full-length cDNAs.</title>
        <authorList>
            <person name="Soderlund C."/>
            <person name="Descour A."/>
            <person name="Kudrna D."/>
            <person name="Bomhoff M."/>
            <person name="Boyd L."/>
            <person name="Currie J."/>
            <person name="Angelova A."/>
            <person name="Collura K."/>
            <person name="Wissotski M."/>
            <person name="Ashley E."/>
            <person name="Morrow D."/>
            <person name="Fernandes J."/>
            <person name="Walbot V."/>
            <person name="Yu Y."/>
        </authorList>
    </citation>
    <scope>NUCLEOTIDE SEQUENCE</scope>
    <source>
        <strain evidence="1">B73</strain>
    </source>
</reference>
<proteinExistence type="evidence at transcript level"/>
<name>C4IZX8_MAIZE</name>
<accession>C4IZX8</accession>
<evidence type="ECO:0000313" key="1">
    <source>
        <dbReference type="EMBL" id="ACR34478.1"/>
    </source>
</evidence>
<reference evidence="1" key="2">
    <citation type="submission" date="2012-06" db="EMBL/GenBank/DDBJ databases">
        <authorList>
            <person name="Yu Y."/>
            <person name="Currie J."/>
            <person name="Lomeli R."/>
            <person name="Angelova A."/>
            <person name="Collura K."/>
            <person name="Wissotski M."/>
            <person name="Campos D."/>
            <person name="Kudrna D."/>
            <person name="Golser W."/>
            <person name="Ashely E."/>
            <person name="Descour A."/>
            <person name="Fernandes J."/>
            <person name="Soderlund C."/>
            <person name="Walbot V."/>
        </authorList>
    </citation>
    <scope>NUCLEOTIDE SEQUENCE</scope>
    <source>
        <strain evidence="1">B73</strain>
    </source>
</reference>
<protein>
    <submittedName>
        <fullName evidence="1">Uncharacterized protein</fullName>
    </submittedName>
</protein>
<sequence>MANAAAQELSQMATVHSFFPSETQFESMIATEMNPLNMPLCLRNSIAQGK</sequence>